<keyword evidence="6" id="KW-1185">Reference proteome</keyword>
<organism evidence="5 6">
    <name type="scientific">Rhodovulum imhoffii</name>
    <dbReference type="NCBI Taxonomy" id="365340"/>
    <lineage>
        <taxon>Bacteria</taxon>
        <taxon>Pseudomonadati</taxon>
        <taxon>Pseudomonadota</taxon>
        <taxon>Alphaproteobacteria</taxon>
        <taxon>Rhodobacterales</taxon>
        <taxon>Paracoccaceae</taxon>
        <taxon>Rhodovulum</taxon>
    </lineage>
</organism>
<evidence type="ECO:0000313" key="6">
    <source>
        <dbReference type="Proteomes" id="UP000243859"/>
    </source>
</evidence>
<dbReference type="InterPro" id="IPR001173">
    <property type="entry name" value="Glyco_trans_2-like"/>
</dbReference>
<protein>
    <recommendedName>
        <fullName evidence="4">Glycosyltransferase 2-like domain-containing protein</fullName>
    </recommendedName>
</protein>
<comment type="similarity">
    <text evidence="1">Belongs to the glycosyltransferase 2 family.</text>
</comment>
<dbReference type="Proteomes" id="UP000243859">
    <property type="component" value="Unassembled WGS sequence"/>
</dbReference>
<dbReference type="SUPFAM" id="SSF53448">
    <property type="entry name" value="Nucleotide-diphospho-sugar transferases"/>
    <property type="match status" value="1"/>
</dbReference>
<evidence type="ECO:0000256" key="1">
    <source>
        <dbReference type="ARBA" id="ARBA00006739"/>
    </source>
</evidence>
<comment type="caution">
    <text evidence="5">The sequence shown here is derived from an EMBL/GenBank/DDBJ whole genome shotgun (WGS) entry which is preliminary data.</text>
</comment>
<keyword evidence="3" id="KW-0808">Transferase</keyword>
<dbReference type="Pfam" id="PF00535">
    <property type="entry name" value="Glycos_transf_2"/>
    <property type="match status" value="1"/>
</dbReference>
<dbReference type="EMBL" id="QAAA01000003">
    <property type="protein sequence ID" value="PTN03345.1"/>
    <property type="molecule type" value="Genomic_DNA"/>
</dbReference>
<dbReference type="AlphaFoldDB" id="A0A2T5BUZ7"/>
<gene>
    <name evidence="5" type="ORF">C8N32_103188</name>
</gene>
<accession>A0A2T5BUZ7</accession>
<reference evidence="5 6" key="1">
    <citation type="submission" date="2018-04" db="EMBL/GenBank/DDBJ databases">
        <title>Genomic Encyclopedia of Archaeal and Bacterial Type Strains, Phase II (KMG-II): from individual species to whole genera.</title>
        <authorList>
            <person name="Goeker M."/>
        </authorList>
    </citation>
    <scope>NUCLEOTIDE SEQUENCE [LARGE SCALE GENOMIC DNA]</scope>
    <source>
        <strain evidence="5 6">DSM 18064</strain>
    </source>
</reference>
<name>A0A2T5BUZ7_9RHOB</name>
<dbReference type="InterPro" id="IPR029044">
    <property type="entry name" value="Nucleotide-diphossugar_trans"/>
</dbReference>
<evidence type="ECO:0000313" key="5">
    <source>
        <dbReference type="EMBL" id="PTN03345.1"/>
    </source>
</evidence>
<proteinExistence type="inferred from homology"/>
<sequence length="291" mass="32574">MAKASVIIPTFADWPSLAECLSCLQGQSVSSDRFEIVIGNNNPEPALPEGFVLPPNCQVVWQPRPGSYAARNAAVAQACGEVLFFTDSDCRPQPDWIARGLALLEQRPETDRIGGYIRLYPRGEGWTLPELYDKIFGLRQDRHTARGYAATANLIVRHALFRQVGPFEETLYSSGDKEWNQRATAQGSKIFYGADVIVAHPARASFAALRKKRLRILGGRFQLRRARGKPIRPTLPKYLFPSVSVLTRLLREPGLSAMQVVRLWALDYRLRLAEFRELLALLRAGGSARRA</sequence>
<feature type="domain" description="Glycosyltransferase 2-like" evidence="4">
    <location>
        <begin position="5"/>
        <end position="132"/>
    </location>
</feature>
<keyword evidence="2" id="KW-0328">Glycosyltransferase</keyword>
<evidence type="ECO:0000259" key="4">
    <source>
        <dbReference type="Pfam" id="PF00535"/>
    </source>
</evidence>
<dbReference type="PANTHER" id="PTHR43179:SF12">
    <property type="entry name" value="GALACTOFURANOSYLTRANSFERASE GLFT2"/>
    <property type="match status" value="1"/>
</dbReference>
<dbReference type="RefSeq" id="WP_170106728.1">
    <property type="nucleotide sequence ID" value="NZ_NHSI01000060.1"/>
</dbReference>
<evidence type="ECO:0000256" key="3">
    <source>
        <dbReference type="ARBA" id="ARBA00022679"/>
    </source>
</evidence>
<dbReference type="Gene3D" id="3.90.550.10">
    <property type="entry name" value="Spore Coat Polysaccharide Biosynthesis Protein SpsA, Chain A"/>
    <property type="match status" value="1"/>
</dbReference>
<dbReference type="PANTHER" id="PTHR43179">
    <property type="entry name" value="RHAMNOSYLTRANSFERASE WBBL"/>
    <property type="match status" value="1"/>
</dbReference>
<dbReference type="GO" id="GO:0016757">
    <property type="term" value="F:glycosyltransferase activity"/>
    <property type="evidence" value="ECO:0007669"/>
    <property type="project" value="UniProtKB-KW"/>
</dbReference>
<evidence type="ECO:0000256" key="2">
    <source>
        <dbReference type="ARBA" id="ARBA00022676"/>
    </source>
</evidence>